<reference evidence="3 4" key="1">
    <citation type="journal article" date="2008" name="J. Bacteriol.">
        <title>Genome of the actinomycete plant pathogen Clavibacter michiganensis subsp. sepedonicus suggests recent niche adaptation.</title>
        <authorList>
            <person name="Bentley S.D."/>
            <person name="Corton C."/>
            <person name="Brown S.E."/>
            <person name="Barron A."/>
            <person name="Clark L."/>
            <person name="Doggett J."/>
            <person name="Harris B."/>
            <person name="Ormond D."/>
            <person name="Quail M.A."/>
            <person name="May G."/>
            <person name="Francis D."/>
            <person name="Knudson D."/>
            <person name="Parkhill J."/>
            <person name="Ishimaru C.A."/>
        </authorList>
    </citation>
    <scope>NUCLEOTIDE SEQUENCE [LARGE SCALE GENOMIC DNA]</scope>
    <source>
        <strain evidence="4">ATCC 33113 / DSM 20744 / JCM 9667 / LMG 2889 / ICMP 2535 / C-1</strain>
    </source>
</reference>
<dbReference type="STRING" id="31964.CMS1315"/>
<keyword evidence="2" id="KW-0472">Membrane</keyword>
<keyword evidence="2" id="KW-1133">Transmembrane helix</keyword>
<accession>B0RI00</accession>
<dbReference type="Proteomes" id="UP000001318">
    <property type="component" value="Chromosome"/>
</dbReference>
<proteinExistence type="predicted"/>
<evidence type="ECO:0000313" key="3">
    <source>
        <dbReference type="EMBL" id="CAQ01427.1"/>
    </source>
</evidence>
<dbReference type="HOGENOM" id="CLU_1381988_0_0_11"/>
<evidence type="ECO:0000256" key="2">
    <source>
        <dbReference type="SAM" id="Phobius"/>
    </source>
</evidence>
<feature type="transmembrane region" description="Helical" evidence="2">
    <location>
        <begin position="55"/>
        <end position="75"/>
    </location>
</feature>
<dbReference type="AlphaFoldDB" id="B0RI00"/>
<keyword evidence="2" id="KW-0812">Transmembrane</keyword>
<sequence>MMPTAPDRPQPLFRRIRRAWADAPAVVQVLVVAVVIFVWLTAFGIGQPSDDPGSIVFRGVVAVLLGSVRVGALWIRRLSWPGAPREVEVSEAAEDGELPAGADLVVWRDALERRRREIRHDAWVLPITLLLFVGLAFLPRSRPFGASDAAFLILLAVFATYAASLIVSRALRRDRVDALLIPLQEQVRRDEERRAAWAPPTPEDRIPPAAG</sequence>
<feature type="transmembrane region" description="Helical" evidence="2">
    <location>
        <begin position="150"/>
        <end position="171"/>
    </location>
</feature>
<dbReference type="EMBL" id="AM849034">
    <property type="protein sequence ID" value="CAQ01427.1"/>
    <property type="molecule type" value="Genomic_DNA"/>
</dbReference>
<protein>
    <submittedName>
        <fullName evidence="3">Integral membrane protein</fullName>
    </submittedName>
</protein>
<feature type="compositionally biased region" description="Basic and acidic residues" evidence="1">
    <location>
        <begin position="202"/>
        <end position="211"/>
    </location>
</feature>
<evidence type="ECO:0000256" key="1">
    <source>
        <dbReference type="SAM" id="MobiDB-lite"/>
    </source>
</evidence>
<dbReference type="RefSeq" id="WP_012298698.1">
    <property type="nucleotide sequence ID" value="NZ_JBPFSI010000012.1"/>
</dbReference>
<gene>
    <name evidence="3" type="ordered locus">CMS1315</name>
</gene>
<organism evidence="3 4">
    <name type="scientific">Clavibacter sepedonicus</name>
    <name type="common">Clavibacter michiganensis subsp. sepedonicus</name>
    <dbReference type="NCBI Taxonomy" id="31964"/>
    <lineage>
        <taxon>Bacteria</taxon>
        <taxon>Bacillati</taxon>
        <taxon>Actinomycetota</taxon>
        <taxon>Actinomycetes</taxon>
        <taxon>Micrococcales</taxon>
        <taxon>Microbacteriaceae</taxon>
        <taxon>Clavibacter</taxon>
    </lineage>
</organism>
<evidence type="ECO:0000313" key="4">
    <source>
        <dbReference type="Proteomes" id="UP000001318"/>
    </source>
</evidence>
<dbReference type="KEGG" id="cms:CMS1315"/>
<feature type="region of interest" description="Disordered" evidence="1">
    <location>
        <begin position="191"/>
        <end position="211"/>
    </location>
</feature>
<feature type="transmembrane region" description="Helical" evidence="2">
    <location>
        <begin position="21"/>
        <end position="43"/>
    </location>
</feature>
<name>B0RI00_CLASE</name>
<keyword evidence="4" id="KW-1185">Reference proteome</keyword>
<feature type="transmembrane region" description="Helical" evidence="2">
    <location>
        <begin position="122"/>
        <end position="138"/>
    </location>
</feature>